<dbReference type="PANTHER" id="PTHR31061:SF24">
    <property type="entry name" value="LD22376P"/>
    <property type="match status" value="1"/>
</dbReference>
<evidence type="ECO:0000313" key="2">
    <source>
        <dbReference type="EMBL" id="KAK4803138.1"/>
    </source>
</evidence>
<dbReference type="Proteomes" id="UP001346149">
    <property type="component" value="Unassembled WGS sequence"/>
</dbReference>
<feature type="transmembrane region" description="Helical" evidence="1">
    <location>
        <begin position="81"/>
        <end position="102"/>
    </location>
</feature>
<gene>
    <name evidence="2" type="ORF">SAY86_001341</name>
</gene>
<sequence>MQIHLSGFQIIISPLALPFSFSSGMAIVTTLIGLHFGHIIVHFKDHKSRVTQWCNAASLLLIKGWILHLCGMSLNKALYSLSYTCVTAGVGGILFAAIYTLVDVYEYRRPMFPLEWVGTHSLKVFVIVACNIWLLVLQGFYLKEPRDNITRLIGITE</sequence>
<evidence type="ECO:0000256" key="1">
    <source>
        <dbReference type="SAM" id="Phobius"/>
    </source>
</evidence>
<accession>A0AAN7N341</accession>
<proteinExistence type="predicted"/>
<feature type="transmembrane region" description="Helical" evidence="1">
    <location>
        <begin position="122"/>
        <end position="142"/>
    </location>
</feature>
<comment type="caution">
    <text evidence="2">The sequence shown here is derived from an EMBL/GenBank/DDBJ whole genome shotgun (WGS) entry which is preliminary data.</text>
</comment>
<feature type="transmembrane region" description="Helical" evidence="1">
    <location>
        <begin position="12"/>
        <end position="36"/>
    </location>
</feature>
<keyword evidence="3" id="KW-1185">Reference proteome</keyword>
<dbReference type="EMBL" id="JAXQNO010000002">
    <property type="protein sequence ID" value="KAK4803138.1"/>
    <property type="molecule type" value="Genomic_DNA"/>
</dbReference>
<name>A0AAN7N341_TRANT</name>
<keyword evidence="1" id="KW-0472">Membrane</keyword>
<organism evidence="2 3">
    <name type="scientific">Trapa natans</name>
    <name type="common">Water chestnut</name>
    <dbReference type="NCBI Taxonomy" id="22666"/>
    <lineage>
        <taxon>Eukaryota</taxon>
        <taxon>Viridiplantae</taxon>
        <taxon>Streptophyta</taxon>
        <taxon>Embryophyta</taxon>
        <taxon>Tracheophyta</taxon>
        <taxon>Spermatophyta</taxon>
        <taxon>Magnoliopsida</taxon>
        <taxon>eudicotyledons</taxon>
        <taxon>Gunneridae</taxon>
        <taxon>Pentapetalae</taxon>
        <taxon>rosids</taxon>
        <taxon>malvids</taxon>
        <taxon>Myrtales</taxon>
        <taxon>Lythraceae</taxon>
        <taxon>Trapa</taxon>
    </lineage>
</organism>
<keyword evidence="1" id="KW-1133">Transmembrane helix</keyword>
<feature type="transmembrane region" description="Helical" evidence="1">
    <location>
        <begin position="56"/>
        <end position="74"/>
    </location>
</feature>
<dbReference type="AlphaFoldDB" id="A0AAN7N341"/>
<protein>
    <submittedName>
        <fullName evidence="2">Uncharacterized protein</fullName>
    </submittedName>
</protein>
<dbReference type="PANTHER" id="PTHR31061">
    <property type="entry name" value="LD22376P"/>
    <property type="match status" value="1"/>
</dbReference>
<reference evidence="2 3" key="1">
    <citation type="journal article" date="2023" name="Hortic Res">
        <title>Pangenome of water caltrop reveals structural variations and asymmetric subgenome divergence after allopolyploidization.</title>
        <authorList>
            <person name="Zhang X."/>
            <person name="Chen Y."/>
            <person name="Wang L."/>
            <person name="Yuan Y."/>
            <person name="Fang M."/>
            <person name="Shi L."/>
            <person name="Lu R."/>
            <person name="Comes H.P."/>
            <person name="Ma Y."/>
            <person name="Chen Y."/>
            <person name="Huang G."/>
            <person name="Zhou Y."/>
            <person name="Zheng Z."/>
            <person name="Qiu Y."/>
        </authorList>
    </citation>
    <scope>NUCLEOTIDE SEQUENCE [LARGE SCALE GENOMIC DNA]</scope>
    <source>
        <strain evidence="2">F231</strain>
    </source>
</reference>
<evidence type="ECO:0000313" key="3">
    <source>
        <dbReference type="Proteomes" id="UP001346149"/>
    </source>
</evidence>
<keyword evidence="1" id="KW-0812">Transmembrane</keyword>